<feature type="compositionally biased region" description="Acidic residues" evidence="1">
    <location>
        <begin position="69"/>
        <end position="98"/>
    </location>
</feature>
<dbReference type="InterPro" id="IPR039324">
    <property type="entry name" value="SHW1"/>
</dbReference>
<dbReference type="PANTHER" id="PTHR35474:SF3">
    <property type="entry name" value="PROTEIN SHORT HYPOCOTYL IN WHITE LIGHT 1"/>
    <property type="match status" value="1"/>
</dbReference>
<gene>
    <name evidence="3" type="ORF">MKW98_013886</name>
</gene>
<dbReference type="EMBL" id="JAJJMB010011506">
    <property type="protein sequence ID" value="KAI3901771.1"/>
    <property type="molecule type" value="Genomic_DNA"/>
</dbReference>
<keyword evidence="4" id="KW-1185">Reference proteome</keyword>
<feature type="region of interest" description="Disordered" evidence="1">
    <location>
        <begin position="45"/>
        <end position="98"/>
    </location>
</feature>
<keyword evidence="2" id="KW-1133">Transmembrane helix</keyword>
<sequence length="236" mass="26308">MAGTISINSSLLPYSPPKHLLSNIFFPLSINPQISSLKLLRNPTIRQRIRNPRNTANNGGQSRRTSATEELEETFFGYEIDDEETDDDEEEDDDDEIERESSMDLLFRFVQSMYKKLSKRAKKATRSILPPAISPPLVSFAVDGVLLLTSLSIVKALLQVVCTLGGTVFIVILMLEFAEPLLWFRLHLVVCTLGGSVFIVILIIRVIWATMLIFQSTVNGSNQTNGTSYNSTVPAL</sequence>
<dbReference type="AlphaFoldDB" id="A0AAD4SDF0"/>
<feature type="transmembrane region" description="Helical" evidence="2">
    <location>
        <begin position="182"/>
        <end position="208"/>
    </location>
</feature>
<evidence type="ECO:0000313" key="3">
    <source>
        <dbReference type="EMBL" id="KAI3901771.1"/>
    </source>
</evidence>
<feature type="compositionally biased region" description="Polar residues" evidence="1">
    <location>
        <begin position="52"/>
        <end position="65"/>
    </location>
</feature>
<proteinExistence type="predicted"/>
<name>A0AAD4SDF0_9MAGN</name>
<dbReference type="PANTHER" id="PTHR35474">
    <property type="entry name" value="ATP PHOSPHORIBOSYLTRANSFERASE REGULATORY SUBUNIT"/>
    <property type="match status" value="1"/>
</dbReference>
<keyword evidence="2" id="KW-0812">Transmembrane</keyword>
<dbReference type="GO" id="GO:0010100">
    <property type="term" value="P:negative regulation of photomorphogenesis"/>
    <property type="evidence" value="ECO:0007669"/>
    <property type="project" value="InterPro"/>
</dbReference>
<comment type="caution">
    <text evidence="3">The sequence shown here is derived from an EMBL/GenBank/DDBJ whole genome shotgun (WGS) entry which is preliminary data.</text>
</comment>
<protein>
    <submittedName>
        <fullName evidence="3">Uncharacterized protein</fullName>
    </submittedName>
</protein>
<evidence type="ECO:0000256" key="2">
    <source>
        <dbReference type="SAM" id="Phobius"/>
    </source>
</evidence>
<keyword evidence="2" id="KW-0472">Membrane</keyword>
<evidence type="ECO:0000313" key="4">
    <source>
        <dbReference type="Proteomes" id="UP001202328"/>
    </source>
</evidence>
<organism evidence="3 4">
    <name type="scientific">Papaver atlanticum</name>
    <dbReference type="NCBI Taxonomy" id="357466"/>
    <lineage>
        <taxon>Eukaryota</taxon>
        <taxon>Viridiplantae</taxon>
        <taxon>Streptophyta</taxon>
        <taxon>Embryophyta</taxon>
        <taxon>Tracheophyta</taxon>
        <taxon>Spermatophyta</taxon>
        <taxon>Magnoliopsida</taxon>
        <taxon>Ranunculales</taxon>
        <taxon>Papaveraceae</taxon>
        <taxon>Papaveroideae</taxon>
        <taxon>Papaver</taxon>
    </lineage>
</organism>
<dbReference type="Proteomes" id="UP001202328">
    <property type="component" value="Unassembled WGS sequence"/>
</dbReference>
<feature type="transmembrane region" description="Helical" evidence="2">
    <location>
        <begin position="156"/>
        <end position="175"/>
    </location>
</feature>
<evidence type="ECO:0000256" key="1">
    <source>
        <dbReference type="SAM" id="MobiDB-lite"/>
    </source>
</evidence>
<accession>A0AAD4SDF0</accession>
<reference evidence="3" key="1">
    <citation type="submission" date="2022-04" db="EMBL/GenBank/DDBJ databases">
        <title>A functionally conserved STORR gene fusion in Papaver species that diverged 16.8 million years ago.</title>
        <authorList>
            <person name="Catania T."/>
        </authorList>
    </citation>
    <scope>NUCLEOTIDE SEQUENCE</scope>
    <source>
        <strain evidence="3">S-188037</strain>
    </source>
</reference>
<dbReference type="GO" id="GO:0009787">
    <property type="term" value="P:regulation of abscisic acid-activated signaling pathway"/>
    <property type="evidence" value="ECO:0007669"/>
    <property type="project" value="InterPro"/>
</dbReference>